<dbReference type="AlphaFoldDB" id="A0A1H8SIM9"/>
<evidence type="ECO:0000259" key="4">
    <source>
        <dbReference type="Pfam" id="PF01212"/>
    </source>
</evidence>
<name>A0A1H8SIM9_9ACTN</name>
<dbReference type="Proteomes" id="UP000181951">
    <property type="component" value="Unassembled WGS sequence"/>
</dbReference>
<organism evidence="5 6">
    <name type="scientific">Actinacidiphila rubida</name>
    <dbReference type="NCBI Taxonomy" id="310780"/>
    <lineage>
        <taxon>Bacteria</taxon>
        <taxon>Bacillati</taxon>
        <taxon>Actinomycetota</taxon>
        <taxon>Actinomycetes</taxon>
        <taxon>Kitasatosporales</taxon>
        <taxon>Streptomycetaceae</taxon>
        <taxon>Actinacidiphila</taxon>
    </lineage>
</organism>
<dbReference type="InterPro" id="IPR015422">
    <property type="entry name" value="PyrdxlP-dep_Trfase_small"/>
</dbReference>
<dbReference type="GO" id="GO:0006567">
    <property type="term" value="P:L-threonine catabolic process"/>
    <property type="evidence" value="ECO:0007669"/>
    <property type="project" value="TreeGrafter"/>
</dbReference>
<comment type="cofactor">
    <cofactor evidence="1">
        <name>pyridoxal 5'-phosphate</name>
        <dbReference type="ChEBI" id="CHEBI:597326"/>
    </cofactor>
</comment>
<dbReference type="GO" id="GO:0005829">
    <property type="term" value="C:cytosol"/>
    <property type="evidence" value="ECO:0007669"/>
    <property type="project" value="TreeGrafter"/>
</dbReference>
<dbReference type="EMBL" id="FODD01000042">
    <property type="protein sequence ID" value="SEO78138.1"/>
    <property type="molecule type" value="Genomic_DNA"/>
</dbReference>
<dbReference type="PANTHER" id="PTHR48097:SF9">
    <property type="entry name" value="L-THREONINE ALDOLASE"/>
    <property type="match status" value="1"/>
</dbReference>
<accession>A0A1H8SIM9</accession>
<dbReference type="PANTHER" id="PTHR48097">
    <property type="entry name" value="L-THREONINE ALDOLASE-RELATED"/>
    <property type="match status" value="1"/>
</dbReference>
<dbReference type="STRING" id="310780.SAMN05216267_104247"/>
<dbReference type="GO" id="GO:0006545">
    <property type="term" value="P:glycine biosynthetic process"/>
    <property type="evidence" value="ECO:0007669"/>
    <property type="project" value="TreeGrafter"/>
</dbReference>
<dbReference type="SUPFAM" id="SSF53383">
    <property type="entry name" value="PLP-dependent transferases"/>
    <property type="match status" value="1"/>
</dbReference>
<evidence type="ECO:0000313" key="6">
    <source>
        <dbReference type="Proteomes" id="UP000181951"/>
    </source>
</evidence>
<dbReference type="Gene3D" id="3.40.640.10">
    <property type="entry name" value="Type I PLP-dependent aspartate aminotransferase-like (Major domain)"/>
    <property type="match status" value="1"/>
</dbReference>
<gene>
    <name evidence="5" type="ORF">SAMN05216267_104247</name>
</gene>
<keyword evidence="6" id="KW-1185">Reference proteome</keyword>
<dbReference type="InterPro" id="IPR015421">
    <property type="entry name" value="PyrdxlP-dep_Trfase_major"/>
</dbReference>
<dbReference type="Gene3D" id="3.90.1150.10">
    <property type="entry name" value="Aspartate Aminotransferase, domain 1"/>
    <property type="match status" value="1"/>
</dbReference>
<evidence type="ECO:0000256" key="3">
    <source>
        <dbReference type="ARBA" id="ARBA00022898"/>
    </source>
</evidence>
<protein>
    <submittedName>
        <fullName evidence="5">L-threonine aldolase</fullName>
    </submittedName>
</protein>
<keyword evidence="3" id="KW-0663">Pyridoxal phosphate</keyword>
<dbReference type="Pfam" id="PF01212">
    <property type="entry name" value="Beta_elim_lyase"/>
    <property type="match status" value="1"/>
</dbReference>
<evidence type="ECO:0000256" key="1">
    <source>
        <dbReference type="ARBA" id="ARBA00001933"/>
    </source>
</evidence>
<reference evidence="5 6" key="1">
    <citation type="submission" date="2016-10" db="EMBL/GenBank/DDBJ databases">
        <authorList>
            <person name="de Groot N.N."/>
        </authorList>
    </citation>
    <scope>NUCLEOTIDE SEQUENCE [LARGE SCALE GENOMIC DNA]</scope>
    <source>
        <strain evidence="5 6">CGMCC 4.2026</strain>
    </source>
</reference>
<dbReference type="InterPro" id="IPR001597">
    <property type="entry name" value="ArAA_b-elim_lyase/Thr_aldolase"/>
</dbReference>
<dbReference type="GO" id="GO:0008732">
    <property type="term" value="F:L-allo-threonine aldolase activity"/>
    <property type="evidence" value="ECO:0007669"/>
    <property type="project" value="TreeGrafter"/>
</dbReference>
<evidence type="ECO:0000313" key="5">
    <source>
        <dbReference type="EMBL" id="SEO78138.1"/>
    </source>
</evidence>
<feature type="domain" description="Aromatic amino acid beta-eliminating lyase/threonine aldolase" evidence="4">
    <location>
        <begin position="39"/>
        <end position="285"/>
    </location>
</feature>
<proteinExistence type="inferred from homology"/>
<dbReference type="InterPro" id="IPR015424">
    <property type="entry name" value="PyrdxlP-dep_Trfase"/>
</dbReference>
<sequence length="386" mass="41698">MGEDRGMETGEETGRRRAAVEGCRKVLSGSLRPGMKQKLERLAAAAEEGEADHYGDGVVRELELRVAALLGMPDAAFFPTGTMAQQVALRAWAGRTGNPVVALHPLAHPEVHERDALHAVSGLRTVHPTTRPRTPTAEEVRDFEEPFGTLMLELPLRDAGFVLPTWDELTAVVAAARERDAVVHLDGARLWECTPHFGRSLPEIAELADSVYVSFYKSLEGLSGAVLASSTELVAEAKAWRHRYGGMLFEQFPAVLAAQAGLDTELPRLASYVAHAKPVARALREGLAAAGLGMPRVHPEEPHTHQFQLWLPYPADALNEASVRQAEQTGISLFGRGRFMEPGLPGLSMTEVTVGASALEWTEDDVRAAAADFARRLAESTGGPQG</sequence>
<comment type="similarity">
    <text evidence="2">Belongs to the threonine aldolase family.</text>
</comment>
<evidence type="ECO:0000256" key="2">
    <source>
        <dbReference type="ARBA" id="ARBA00006966"/>
    </source>
</evidence>